<feature type="active site" description="Charge relay system" evidence="5">
    <location>
        <position position="189"/>
    </location>
</feature>
<dbReference type="Pfam" id="PF05922">
    <property type="entry name" value="Inhibitor_I9"/>
    <property type="match status" value="1"/>
</dbReference>
<comment type="caution">
    <text evidence="11">The sequence shown here is derived from an EMBL/GenBank/DDBJ whole genome shotgun (WGS) entry which is preliminary data.</text>
</comment>
<dbReference type="Proteomes" id="UP000295375">
    <property type="component" value="Unassembled WGS sequence"/>
</dbReference>
<feature type="signal peptide" evidence="8">
    <location>
        <begin position="1"/>
        <end position="28"/>
    </location>
</feature>
<feature type="active site" description="Charge relay system" evidence="5">
    <location>
        <position position="156"/>
    </location>
</feature>
<dbReference type="SUPFAM" id="SSF52743">
    <property type="entry name" value="Subtilisin-like"/>
    <property type="match status" value="1"/>
</dbReference>
<name>A0A4R6UQ43_9GAMM</name>
<evidence type="ECO:0000256" key="3">
    <source>
        <dbReference type="ARBA" id="ARBA00022801"/>
    </source>
</evidence>
<evidence type="ECO:0000256" key="8">
    <source>
        <dbReference type="SAM" id="SignalP"/>
    </source>
</evidence>
<evidence type="ECO:0000256" key="7">
    <source>
        <dbReference type="SAM" id="MobiDB-lite"/>
    </source>
</evidence>
<dbReference type="InterPro" id="IPR023828">
    <property type="entry name" value="Peptidase_S8_Ser-AS"/>
</dbReference>
<feature type="domain" description="Peptidase S8/S53" evidence="9">
    <location>
        <begin position="154"/>
        <end position="377"/>
    </location>
</feature>
<dbReference type="FunFam" id="3.40.50.200:FF:000014">
    <property type="entry name" value="Proteinase K"/>
    <property type="match status" value="1"/>
</dbReference>
<dbReference type="PRINTS" id="PR00723">
    <property type="entry name" value="SUBTILISIN"/>
</dbReference>
<keyword evidence="12" id="KW-1185">Reference proteome</keyword>
<comment type="similarity">
    <text evidence="1 5 6">Belongs to the peptidase S8 family.</text>
</comment>
<dbReference type="GO" id="GO:0006508">
    <property type="term" value="P:proteolysis"/>
    <property type="evidence" value="ECO:0007669"/>
    <property type="project" value="UniProtKB-KW"/>
</dbReference>
<evidence type="ECO:0000256" key="4">
    <source>
        <dbReference type="ARBA" id="ARBA00022825"/>
    </source>
</evidence>
<sequence>MKTSKHGVAPALLALSITAACASLPLHAAEIRGASAKNVIPGQYIVKFREDRIQAAGLLANASTMAMDMNRRYGARVEHTINHVFKGAVMVMDLAAAQRLANDPDVEYVEADQVMSIIATQNNPTWGLDRIDQTNLPLSGTYTYPGSSGVHAYIVDTGIRASHNEFSGRMGNGYDAIGDGNGTNDCQGHGTHVAGTVGGTTYGVAKNVTLHAVRVLGCNGSGSNSGVIAGMDWVAANAIKPAVANMSLGGGASQATDDAVARMTNAGITVVVAAGNDNSNACNYSPARAPSAITVGSTTSSDARSSFSNYGSCVDIYAPGSSILSAGISSNTATATLSGTSMASPHVAGAAALYLAQNPNASASSTTSALVNNASSNKISGIPSGVNKLLNTTFLNGGTTPPPPPPPPPPPSGSSETEPNNSTSAANPISDGVTMSGNMGSSSDNDYYKLTLPAGGTLSVTLTPNSSSDYDLYVYNSNGSLIGRSERGTGQVDTVTVTNTGSSAFTRYIRVKYYSGGTGSSNGTYTVRATW</sequence>
<dbReference type="InterPro" id="IPR050131">
    <property type="entry name" value="Peptidase_S8_subtilisin-like"/>
</dbReference>
<keyword evidence="3 5" id="KW-0378">Hydrolase</keyword>
<keyword evidence="2 5" id="KW-0645">Protease</keyword>
<dbReference type="PROSITE" id="PS00137">
    <property type="entry name" value="SUBTILASE_HIS"/>
    <property type="match status" value="1"/>
</dbReference>
<dbReference type="InterPro" id="IPR023827">
    <property type="entry name" value="Peptidase_S8_Asp-AS"/>
</dbReference>
<proteinExistence type="inferred from homology"/>
<dbReference type="PANTHER" id="PTHR43806">
    <property type="entry name" value="PEPTIDASE S8"/>
    <property type="match status" value="1"/>
</dbReference>
<protein>
    <submittedName>
        <fullName evidence="11">Serine protease</fullName>
    </submittedName>
</protein>
<dbReference type="GO" id="GO:0004252">
    <property type="term" value="F:serine-type endopeptidase activity"/>
    <property type="evidence" value="ECO:0007669"/>
    <property type="project" value="UniProtKB-UniRule"/>
</dbReference>
<feature type="active site" description="Charge relay system" evidence="5">
    <location>
        <position position="341"/>
    </location>
</feature>
<dbReference type="RefSeq" id="WP_133589496.1">
    <property type="nucleotide sequence ID" value="NZ_CP037953.1"/>
</dbReference>
<evidence type="ECO:0000256" key="6">
    <source>
        <dbReference type="RuleBase" id="RU003355"/>
    </source>
</evidence>
<evidence type="ECO:0000259" key="9">
    <source>
        <dbReference type="Pfam" id="PF00082"/>
    </source>
</evidence>
<feature type="region of interest" description="Disordered" evidence="7">
    <location>
        <begin position="390"/>
        <end position="440"/>
    </location>
</feature>
<feature type="chain" id="PRO_5021002175" evidence="8">
    <location>
        <begin position="29"/>
        <end position="531"/>
    </location>
</feature>
<dbReference type="GO" id="GO:0005615">
    <property type="term" value="C:extracellular space"/>
    <property type="evidence" value="ECO:0007669"/>
    <property type="project" value="TreeGrafter"/>
</dbReference>
<dbReference type="InterPro" id="IPR036852">
    <property type="entry name" value="Peptidase_S8/S53_dom_sf"/>
</dbReference>
<dbReference type="PROSITE" id="PS51892">
    <property type="entry name" value="SUBTILASE"/>
    <property type="match status" value="1"/>
</dbReference>
<dbReference type="InterPro" id="IPR015500">
    <property type="entry name" value="Peptidase_S8_subtilisin-rel"/>
</dbReference>
<reference evidence="11 12" key="1">
    <citation type="submission" date="2019-03" db="EMBL/GenBank/DDBJ databases">
        <title>Genomic Encyclopedia of Type Strains, Phase IV (KMG-IV): sequencing the most valuable type-strain genomes for metagenomic binning, comparative biology and taxonomic classification.</title>
        <authorList>
            <person name="Goeker M."/>
        </authorList>
    </citation>
    <scope>NUCLEOTIDE SEQUENCE [LARGE SCALE GENOMIC DNA]</scope>
    <source>
        <strain evidence="11 12">DSM 103792</strain>
    </source>
</reference>
<dbReference type="PROSITE" id="PS00136">
    <property type="entry name" value="SUBTILASE_ASP"/>
    <property type="match status" value="1"/>
</dbReference>
<dbReference type="CDD" id="cd04077">
    <property type="entry name" value="Peptidases_S8_PCSK9_ProteinaseK_like"/>
    <property type="match status" value="1"/>
</dbReference>
<dbReference type="SUPFAM" id="SSF89260">
    <property type="entry name" value="Collagen-binding domain"/>
    <property type="match status" value="1"/>
</dbReference>
<feature type="compositionally biased region" description="Low complexity" evidence="7">
    <location>
        <begin position="413"/>
        <end position="424"/>
    </location>
</feature>
<dbReference type="EMBL" id="SNYM01000005">
    <property type="protein sequence ID" value="TDQ49141.1"/>
    <property type="molecule type" value="Genomic_DNA"/>
</dbReference>
<feature type="compositionally biased region" description="Pro residues" evidence="7">
    <location>
        <begin position="400"/>
        <end position="412"/>
    </location>
</feature>
<dbReference type="InterPro" id="IPR010259">
    <property type="entry name" value="S8pro/Inhibitor_I9"/>
</dbReference>
<evidence type="ECO:0000256" key="5">
    <source>
        <dbReference type="PROSITE-ProRule" id="PRU01240"/>
    </source>
</evidence>
<dbReference type="PROSITE" id="PS51257">
    <property type="entry name" value="PROKAR_LIPOPROTEIN"/>
    <property type="match status" value="1"/>
</dbReference>
<keyword evidence="4 5" id="KW-0720">Serine protease</keyword>
<gene>
    <name evidence="11" type="ORF">EV696_105115</name>
</gene>
<evidence type="ECO:0000313" key="12">
    <source>
        <dbReference type="Proteomes" id="UP000295375"/>
    </source>
</evidence>
<evidence type="ECO:0000259" key="10">
    <source>
        <dbReference type="Pfam" id="PF05922"/>
    </source>
</evidence>
<dbReference type="Gene3D" id="3.40.50.200">
    <property type="entry name" value="Peptidase S8/S53 domain"/>
    <property type="match status" value="1"/>
</dbReference>
<dbReference type="PANTHER" id="PTHR43806:SF11">
    <property type="entry name" value="CEREVISIN-RELATED"/>
    <property type="match status" value="1"/>
</dbReference>
<dbReference type="InterPro" id="IPR022398">
    <property type="entry name" value="Peptidase_S8_His-AS"/>
</dbReference>
<dbReference type="Gene3D" id="3.30.70.80">
    <property type="entry name" value="Peptidase S8 propeptide/proteinase inhibitor I9"/>
    <property type="match status" value="1"/>
</dbReference>
<organism evidence="11 12">
    <name type="scientific">Permianibacter aggregans</name>
    <dbReference type="NCBI Taxonomy" id="1510150"/>
    <lineage>
        <taxon>Bacteria</taxon>
        <taxon>Pseudomonadati</taxon>
        <taxon>Pseudomonadota</taxon>
        <taxon>Gammaproteobacteria</taxon>
        <taxon>Pseudomonadales</taxon>
        <taxon>Pseudomonadaceae</taxon>
        <taxon>Permianibacter</taxon>
    </lineage>
</organism>
<feature type="domain" description="Inhibitor I9" evidence="10">
    <location>
        <begin position="43"/>
        <end position="116"/>
    </location>
</feature>
<evidence type="ECO:0000313" key="11">
    <source>
        <dbReference type="EMBL" id="TDQ49141.1"/>
    </source>
</evidence>
<dbReference type="InterPro" id="IPR034193">
    <property type="entry name" value="PCSK9_ProteinaseK-like"/>
</dbReference>
<evidence type="ECO:0000256" key="1">
    <source>
        <dbReference type="ARBA" id="ARBA00011073"/>
    </source>
</evidence>
<evidence type="ECO:0000256" key="2">
    <source>
        <dbReference type="ARBA" id="ARBA00022670"/>
    </source>
</evidence>
<dbReference type="InterPro" id="IPR000209">
    <property type="entry name" value="Peptidase_S8/S53_dom"/>
</dbReference>
<dbReference type="PROSITE" id="PS00138">
    <property type="entry name" value="SUBTILASE_SER"/>
    <property type="match status" value="1"/>
</dbReference>
<dbReference type="Gene3D" id="2.60.120.380">
    <property type="match status" value="1"/>
</dbReference>
<accession>A0A4R6UQ43</accession>
<dbReference type="OrthoDB" id="5360469at2"/>
<dbReference type="Pfam" id="PF00082">
    <property type="entry name" value="Peptidase_S8"/>
    <property type="match status" value="1"/>
</dbReference>
<dbReference type="SUPFAM" id="SSF54897">
    <property type="entry name" value="Protease propeptides/inhibitors"/>
    <property type="match status" value="1"/>
</dbReference>
<keyword evidence="8" id="KW-0732">Signal</keyword>
<dbReference type="InterPro" id="IPR037045">
    <property type="entry name" value="S8pro/Inhibitor_I9_sf"/>
</dbReference>
<dbReference type="AlphaFoldDB" id="A0A4R6UQ43"/>